<evidence type="ECO:0000256" key="1">
    <source>
        <dbReference type="SAM" id="MobiDB-lite"/>
    </source>
</evidence>
<organism evidence="2 3">
    <name type="scientific">Collimonas rhizosphaerae</name>
    <dbReference type="NCBI Taxonomy" id="3126357"/>
    <lineage>
        <taxon>Bacteria</taxon>
        <taxon>Pseudomonadati</taxon>
        <taxon>Pseudomonadota</taxon>
        <taxon>Betaproteobacteria</taxon>
        <taxon>Burkholderiales</taxon>
        <taxon>Oxalobacteraceae</taxon>
        <taxon>Collimonas</taxon>
    </lineage>
</organism>
<feature type="region of interest" description="Disordered" evidence="1">
    <location>
        <begin position="1"/>
        <end position="21"/>
    </location>
</feature>
<reference evidence="2 3" key="1">
    <citation type="submission" date="2024-02" db="EMBL/GenBank/DDBJ databases">
        <title>Draft genome sequence of Collimonas sp. strain H4R21, an effective mineral-weathering bacterial strain isolated from the beech rhizosphere.</title>
        <authorList>
            <person name="Morin E."/>
            <person name="Uroz S."/>
            <person name="Leveau J.H.J."/>
            <person name="Kumar R."/>
            <person name="Rey M.W."/>
            <person name="Pham J."/>
        </authorList>
    </citation>
    <scope>NUCLEOTIDE SEQUENCE [LARGE SCALE GENOMIC DNA]</scope>
    <source>
        <strain evidence="2 3">H4R21</strain>
    </source>
</reference>
<protein>
    <recommendedName>
        <fullName evidence="4">XRE family transcriptional regulator</fullName>
    </recommendedName>
</protein>
<dbReference type="Proteomes" id="UP001495910">
    <property type="component" value="Unassembled WGS sequence"/>
</dbReference>
<feature type="compositionally biased region" description="Polar residues" evidence="1">
    <location>
        <begin position="1"/>
        <end position="18"/>
    </location>
</feature>
<dbReference type="EMBL" id="JBANDC010000026">
    <property type="protein sequence ID" value="MEM4990567.1"/>
    <property type="molecule type" value="Genomic_DNA"/>
</dbReference>
<keyword evidence="3" id="KW-1185">Reference proteome</keyword>
<accession>A0ABU9Q2W9</accession>
<evidence type="ECO:0008006" key="4">
    <source>
        <dbReference type="Google" id="ProtNLM"/>
    </source>
</evidence>
<evidence type="ECO:0000313" key="2">
    <source>
        <dbReference type="EMBL" id="MEM4990567.1"/>
    </source>
</evidence>
<comment type="caution">
    <text evidence="2">The sequence shown here is derived from an EMBL/GenBank/DDBJ whole genome shotgun (WGS) entry which is preliminary data.</text>
</comment>
<name>A0ABU9Q2W9_9BURK</name>
<proteinExistence type="predicted"/>
<evidence type="ECO:0000313" key="3">
    <source>
        <dbReference type="Proteomes" id="UP001495910"/>
    </source>
</evidence>
<gene>
    <name evidence="2" type="ORF">V8G57_24480</name>
</gene>
<dbReference type="RefSeq" id="WP_092400464.1">
    <property type="nucleotide sequence ID" value="NZ_JBANDC010000026.1"/>
</dbReference>
<sequence>MNTTSASADPGKNQVNEQETYDPNHLLDSLIEKLHLKNDAALARALEVAPPVISKLRHHRLPVGASLLIQMQEISDLKIKELRALMGDHRDKFRMGGHHLKSKDA</sequence>